<dbReference type="WBParaSite" id="PDA_v2.g13994.t1">
    <property type="protein sequence ID" value="PDA_v2.g13994.t1"/>
    <property type="gene ID" value="PDA_v2.g13994"/>
</dbReference>
<name>A0A914PEQ3_9BILA</name>
<keyword evidence="2" id="KW-1185">Reference proteome</keyword>
<accession>A0A914PEQ3</accession>
<reference evidence="3" key="1">
    <citation type="submission" date="2022-11" db="UniProtKB">
        <authorList>
            <consortium name="WormBaseParasite"/>
        </authorList>
    </citation>
    <scope>IDENTIFICATION</scope>
</reference>
<dbReference type="AlphaFoldDB" id="A0A914PEQ3"/>
<dbReference type="InterPro" id="IPR031567">
    <property type="entry name" value="CRIM_dom"/>
</dbReference>
<evidence type="ECO:0000259" key="1">
    <source>
        <dbReference type="Pfam" id="PF16978"/>
    </source>
</evidence>
<sequence>MKGIQNYATKQQDSPKNITSMTSKLLKENRFVSKNPFDEYAKFDVGGTMSPTKCKEFNVTMTFVEPTEEEEKSGEPFILTISIPNSAKISDLIGLCCFAYTRAERNPPM</sequence>
<proteinExistence type="predicted"/>
<dbReference type="Proteomes" id="UP000887578">
    <property type="component" value="Unplaced"/>
</dbReference>
<organism evidence="2 3">
    <name type="scientific">Panagrolaimus davidi</name>
    <dbReference type="NCBI Taxonomy" id="227884"/>
    <lineage>
        <taxon>Eukaryota</taxon>
        <taxon>Metazoa</taxon>
        <taxon>Ecdysozoa</taxon>
        <taxon>Nematoda</taxon>
        <taxon>Chromadorea</taxon>
        <taxon>Rhabditida</taxon>
        <taxon>Tylenchina</taxon>
        <taxon>Panagrolaimomorpha</taxon>
        <taxon>Panagrolaimoidea</taxon>
        <taxon>Panagrolaimidae</taxon>
        <taxon>Panagrolaimus</taxon>
    </lineage>
</organism>
<dbReference type="Pfam" id="PF16978">
    <property type="entry name" value="CRIM"/>
    <property type="match status" value="1"/>
</dbReference>
<evidence type="ECO:0000313" key="2">
    <source>
        <dbReference type="Proteomes" id="UP000887578"/>
    </source>
</evidence>
<evidence type="ECO:0000313" key="3">
    <source>
        <dbReference type="WBParaSite" id="PDA_v2.g13994.t1"/>
    </source>
</evidence>
<protein>
    <submittedName>
        <fullName evidence="3">Sin1 middle CRIM domain-containing protein</fullName>
    </submittedName>
</protein>
<feature type="domain" description="CRIM" evidence="1">
    <location>
        <begin position="19"/>
        <end position="108"/>
    </location>
</feature>